<reference evidence="4" key="1">
    <citation type="journal article" date="2019" name="Int. J. Syst. Evol. Microbiol.">
        <title>The Global Catalogue of Microorganisms (GCM) 10K type strain sequencing project: providing services to taxonomists for standard genome sequencing and annotation.</title>
        <authorList>
            <consortium name="The Broad Institute Genomics Platform"/>
            <consortium name="The Broad Institute Genome Sequencing Center for Infectious Disease"/>
            <person name="Wu L."/>
            <person name="Ma J."/>
        </authorList>
    </citation>
    <scope>NUCLEOTIDE SEQUENCE [LARGE SCALE GENOMIC DNA]</scope>
    <source>
        <strain evidence="4">CCUG 57113</strain>
    </source>
</reference>
<dbReference type="CDD" id="cd11579">
    <property type="entry name" value="Glyco_tran_WbsX"/>
    <property type="match status" value="1"/>
</dbReference>
<dbReference type="SUPFAM" id="SSF53448">
    <property type="entry name" value="Nucleotide-diphospho-sugar transferases"/>
    <property type="match status" value="1"/>
</dbReference>
<dbReference type="RefSeq" id="WP_209745241.1">
    <property type="nucleotide sequence ID" value="NZ_JBHSMH010000041.1"/>
</dbReference>
<organism evidence="3 4">
    <name type="scientific">Cohnella suwonensis</name>
    <dbReference type="NCBI Taxonomy" id="696072"/>
    <lineage>
        <taxon>Bacteria</taxon>
        <taxon>Bacillati</taxon>
        <taxon>Bacillota</taxon>
        <taxon>Bacilli</taxon>
        <taxon>Bacillales</taxon>
        <taxon>Paenibacillaceae</taxon>
        <taxon>Cohnella</taxon>
    </lineage>
</organism>
<dbReference type="Gene3D" id="3.90.550.10">
    <property type="entry name" value="Spore Coat Polysaccharide Biosynthesis Protein SpsA, Chain A"/>
    <property type="match status" value="1"/>
</dbReference>
<keyword evidence="4" id="KW-1185">Reference proteome</keyword>
<dbReference type="PANTHER" id="PTHR41244:SF1">
    <property type="entry name" value="GLYCOSYLTRANSFERASE"/>
    <property type="match status" value="1"/>
</dbReference>
<dbReference type="InterPro" id="IPR001296">
    <property type="entry name" value="Glyco_trans_1"/>
</dbReference>
<evidence type="ECO:0000259" key="1">
    <source>
        <dbReference type="Pfam" id="PF00534"/>
    </source>
</evidence>
<name>A0ABW0LXH0_9BACL</name>
<proteinExistence type="predicted"/>
<dbReference type="Proteomes" id="UP001596105">
    <property type="component" value="Unassembled WGS sequence"/>
</dbReference>
<dbReference type="Pfam" id="PF00534">
    <property type="entry name" value="Glycos_transf_1"/>
    <property type="match status" value="1"/>
</dbReference>
<dbReference type="Gene3D" id="3.20.20.80">
    <property type="entry name" value="Glycosidases"/>
    <property type="match status" value="1"/>
</dbReference>
<dbReference type="CDD" id="cd03801">
    <property type="entry name" value="GT4_PimA-like"/>
    <property type="match status" value="1"/>
</dbReference>
<feature type="domain" description="Glycosyl transferase family 1" evidence="1">
    <location>
        <begin position="635"/>
        <end position="797"/>
    </location>
</feature>
<sequence length="1099" mass="127754">MRKIRRKAKRVLRTAYHRLPFSERSRESLKNIFFKSFRIVLRNTDSYKTWYRYVNQNQPVNHTQITIDSSTNNQRDKYINDLLFRSSSKSPDYVPYSNESINAKDYDVKLIAFYLPQFHPIPENDQWWGTGFTEWTNVTKAVPQYTGHYQPHLPDELGFYDLRLIEIMKRQAELAKQYGIYGFCFYHYWFTGKRLLERPVDQLLAHPEIDLPFCLCWANENWSRRWDGEENDILMEQKYSEEDDLNFIQDLTRYLKDRRYIRINGKPVVMVYRPGLFPDFKKTAKQWREYCTKEGIGEIQLLGVSWKINHPEDYGLDGLVEFPPHSIHEYGCELINDSIEVVNPNYNGLIFDYKKYVEEENYLFDTDYKLYKGISPSWDNTARKPNNGTIYHNSSPLLYKKWLKNIIRHTVANFSDDKVVFVNAWNEWAEGAHLEPDRKFGYSYLEATKEALQETSKEFEKNLIIVSHNAHFNGAQLLALNMVKALKKHFGYTIEIILQEGGVLLEDYRKLGNVTLLSEEHCQKQLDSKLSKLVKKNFRSAICNTVITGDLVQKLTFKGIKTISLIHELPGVIKQYNAEEKARDIAKYAYKVVFPSNYVGDKFNQVVMVDDSKKVIHPQGLYKSNKYKGKEDSARKELRALLGLSENTRIVLGVGYADWRKGIDLFCEVASRVTNSNSDVVSIWVGNRDPYALSDIKDELIESVIFIEATTEVDLYYAGADVYLLTSREDPFPSVVMESMNVGVPVIGFKDAGGFGDIVTETTGRLVDHSDTNHMAIAVQELLEDNDQRVLKGNAGRELIENQFYFLNYLYELLELCGHSFKKISAVIPNYNYAHYLPERLNSILNQTYPIYELVVLDDGSKDTSCQVIDSYPFDSKLKVKKLYNEKNSGSVFRQWANGVASANGDYIWIAEADDLSALNFLEEVVQGFEMDEQVVLSYSQSKQMSENGDILSNSYLDYTRNLDPDKWSKPHIEMGLVEIQEVLSIKNSIPNVSGILFKKIEIPDELLEELVSYKIAGDWRFYVWLLQHGKLFFTNKSLNYHRRHTNSVTKSENKLLHYNEVIRMQEFVKVNFEMSNESITKANEYRVYLQQYLGVKDC</sequence>
<protein>
    <submittedName>
        <fullName evidence="3">Glycoside hydrolase family 99-like domain-containing protein</fullName>
    </submittedName>
</protein>
<dbReference type="EMBL" id="JBHSMH010000041">
    <property type="protein sequence ID" value="MFC5469667.1"/>
    <property type="molecule type" value="Genomic_DNA"/>
</dbReference>
<gene>
    <name evidence="3" type="ORF">ACFPPD_13110</name>
</gene>
<evidence type="ECO:0000313" key="4">
    <source>
        <dbReference type="Proteomes" id="UP001596105"/>
    </source>
</evidence>
<dbReference type="Pfam" id="PF00535">
    <property type="entry name" value="Glycos_transf_2"/>
    <property type="match status" value="1"/>
</dbReference>
<dbReference type="Pfam" id="PF14307">
    <property type="entry name" value="Glyco_tran_WbsX"/>
    <property type="match status" value="1"/>
</dbReference>
<dbReference type="PANTHER" id="PTHR41244">
    <property type="entry name" value="RHAMNAN SYNTHESIS F"/>
    <property type="match status" value="1"/>
</dbReference>
<dbReference type="Gene3D" id="3.40.50.2000">
    <property type="entry name" value="Glycogen Phosphorylase B"/>
    <property type="match status" value="2"/>
</dbReference>
<dbReference type="CDD" id="cd00761">
    <property type="entry name" value="Glyco_tranf_GTA_type"/>
    <property type="match status" value="1"/>
</dbReference>
<dbReference type="SUPFAM" id="SSF53756">
    <property type="entry name" value="UDP-Glycosyltransferase/glycogen phosphorylase"/>
    <property type="match status" value="1"/>
</dbReference>
<dbReference type="InterPro" id="IPR001173">
    <property type="entry name" value="Glyco_trans_2-like"/>
</dbReference>
<comment type="caution">
    <text evidence="3">The sequence shown here is derived from an EMBL/GenBank/DDBJ whole genome shotgun (WGS) entry which is preliminary data.</text>
</comment>
<evidence type="ECO:0000313" key="3">
    <source>
        <dbReference type="EMBL" id="MFC5469667.1"/>
    </source>
</evidence>
<feature type="domain" description="Glycosyltransferase 2-like" evidence="2">
    <location>
        <begin position="825"/>
        <end position="948"/>
    </location>
</feature>
<accession>A0ABW0LXH0</accession>
<dbReference type="InterPro" id="IPR029044">
    <property type="entry name" value="Nucleotide-diphossugar_trans"/>
</dbReference>
<dbReference type="InterPro" id="IPR032719">
    <property type="entry name" value="WbsX"/>
</dbReference>
<evidence type="ECO:0000259" key="2">
    <source>
        <dbReference type="Pfam" id="PF00535"/>
    </source>
</evidence>